<keyword evidence="3" id="KW-1185">Reference proteome</keyword>
<organism evidence="2 3">
    <name type="scientific">Parasutterella muris</name>
    <dbReference type="NCBI Taxonomy" id="2565572"/>
    <lineage>
        <taxon>Bacteria</taxon>
        <taxon>Pseudomonadati</taxon>
        <taxon>Pseudomonadota</taxon>
        <taxon>Betaproteobacteria</taxon>
        <taxon>Burkholderiales</taxon>
        <taxon>Sutterellaceae</taxon>
        <taxon>Parasutterella</taxon>
    </lineage>
</organism>
<sequence>MAKEAEIISEQRKGLWRKPDGSPVSCTEKIKVMDENYEEISEMLREALDDAVLMGCSEKAFKAVYLGFLNQLHSNYPEQTEESDEEK</sequence>
<gene>
    <name evidence="2" type="ORF">E5987_00670</name>
</gene>
<comment type="caution">
    <text evidence="2">The sequence shown here is derived from an EMBL/GenBank/DDBJ whole genome shotgun (WGS) entry which is preliminary data.</text>
</comment>
<name>A0A6L6YFW3_9BURK</name>
<reference evidence="2 3" key="1">
    <citation type="submission" date="2019-12" db="EMBL/GenBank/DDBJ databases">
        <title>Microbes associate with the intestines of laboratory mice.</title>
        <authorList>
            <person name="Navarre W."/>
            <person name="Wong E."/>
        </authorList>
    </citation>
    <scope>NUCLEOTIDE SEQUENCE [LARGE SCALE GENOMIC DNA]</scope>
    <source>
        <strain evidence="2 3">NM82_D38</strain>
    </source>
</reference>
<dbReference type="EMBL" id="WSRP01000002">
    <property type="protein sequence ID" value="MVX55719.1"/>
    <property type="molecule type" value="Genomic_DNA"/>
</dbReference>
<evidence type="ECO:0000313" key="2">
    <source>
        <dbReference type="EMBL" id="MVX55719.1"/>
    </source>
</evidence>
<evidence type="ECO:0000313" key="3">
    <source>
        <dbReference type="Proteomes" id="UP000472580"/>
    </source>
</evidence>
<dbReference type="AlphaFoldDB" id="A0A6L6YFW3"/>
<dbReference type="OrthoDB" id="5297125at2"/>
<dbReference type="Proteomes" id="UP000472580">
    <property type="component" value="Unassembled WGS sequence"/>
</dbReference>
<protein>
    <submittedName>
        <fullName evidence="2">Uncharacterized protein</fullName>
    </submittedName>
</protein>
<feature type="compositionally biased region" description="Basic and acidic residues" evidence="1">
    <location>
        <begin position="1"/>
        <end position="20"/>
    </location>
</feature>
<accession>A0A6L6YFW3</accession>
<evidence type="ECO:0000256" key="1">
    <source>
        <dbReference type="SAM" id="MobiDB-lite"/>
    </source>
</evidence>
<dbReference type="RefSeq" id="WP_160334157.1">
    <property type="nucleotide sequence ID" value="NZ_CALPCR010000004.1"/>
</dbReference>
<proteinExistence type="predicted"/>
<feature type="region of interest" description="Disordered" evidence="1">
    <location>
        <begin position="1"/>
        <end position="21"/>
    </location>
</feature>